<feature type="transmembrane region" description="Helical" evidence="1">
    <location>
        <begin position="57"/>
        <end position="77"/>
    </location>
</feature>
<accession>A0A396ID86</accession>
<evidence type="ECO:0000256" key="1">
    <source>
        <dbReference type="SAM" id="Phobius"/>
    </source>
</evidence>
<dbReference type="Gramene" id="rna26258">
    <property type="protein sequence ID" value="RHN63546.1"/>
    <property type="gene ID" value="gene26258"/>
</dbReference>
<comment type="caution">
    <text evidence="2">The sequence shown here is derived from an EMBL/GenBank/DDBJ whole genome shotgun (WGS) entry which is preliminary data.</text>
</comment>
<dbReference type="EMBL" id="PSQE01000004">
    <property type="protein sequence ID" value="RHN63546.1"/>
    <property type="molecule type" value="Genomic_DNA"/>
</dbReference>
<reference evidence="2" key="1">
    <citation type="journal article" date="2018" name="Nat. Plants">
        <title>Whole-genome landscape of Medicago truncatula symbiotic genes.</title>
        <authorList>
            <person name="Pecrix Y."/>
            <person name="Gamas P."/>
            <person name="Carrere S."/>
        </authorList>
    </citation>
    <scope>NUCLEOTIDE SEQUENCE</scope>
    <source>
        <tissue evidence="2">Leaves</tissue>
    </source>
</reference>
<keyword evidence="1" id="KW-0472">Membrane</keyword>
<sequence>MAFKTRIWVVLALGLCFDSRSLPLVRICWFGGSSWFCLDTVRVCREVSCNFRRLLDLLCWLVVCFARFSAVCSVFVSEIRELRFWLRGWFGFNNPKGPALVSITRKGLVMSTRKGLVTDVLDSSLDPSSYACMLERASLLAGVFRELLALGFCYRVGGQSIRLFLTLTVHLQSSFFIFFCNLVSRHYVVSLGCTHDK</sequence>
<protein>
    <recommendedName>
        <fullName evidence="3">Transmembrane protein</fullName>
    </recommendedName>
</protein>
<evidence type="ECO:0008006" key="3">
    <source>
        <dbReference type="Google" id="ProtNLM"/>
    </source>
</evidence>
<keyword evidence="1" id="KW-0812">Transmembrane</keyword>
<name>A0A396ID86_MEDTR</name>
<organism evidence="2">
    <name type="scientific">Medicago truncatula</name>
    <name type="common">Barrel medic</name>
    <name type="synonym">Medicago tribuloides</name>
    <dbReference type="NCBI Taxonomy" id="3880"/>
    <lineage>
        <taxon>Eukaryota</taxon>
        <taxon>Viridiplantae</taxon>
        <taxon>Streptophyta</taxon>
        <taxon>Embryophyta</taxon>
        <taxon>Tracheophyta</taxon>
        <taxon>Spermatophyta</taxon>
        <taxon>Magnoliopsida</taxon>
        <taxon>eudicotyledons</taxon>
        <taxon>Gunneridae</taxon>
        <taxon>Pentapetalae</taxon>
        <taxon>rosids</taxon>
        <taxon>fabids</taxon>
        <taxon>Fabales</taxon>
        <taxon>Fabaceae</taxon>
        <taxon>Papilionoideae</taxon>
        <taxon>50 kb inversion clade</taxon>
        <taxon>NPAAA clade</taxon>
        <taxon>Hologalegina</taxon>
        <taxon>IRL clade</taxon>
        <taxon>Trifolieae</taxon>
        <taxon>Medicago</taxon>
    </lineage>
</organism>
<evidence type="ECO:0000313" key="2">
    <source>
        <dbReference type="EMBL" id="RHN63546.1"/>
    </source>
</evidence>
<gene>
    <name evidence="2" type="ORF">MtrunA17_Chr4g0059461</name>
</gene>
<proteinExistence type="predicted"/>
<keyword evidence="1" id="KW-1133">Transmembrane helix</keyword>
<dbReference type="AlphaFoldDB" id="A0A396ID86"/>
<dbReference type="Proteomes" id="UP000265566">
    <property type="component" value="Chromosome 4"/>
</dbReference>